<proteinExistence type="inferred from homology"/>
<dbReference type="GO" id="GO:0030976">
    <property type="term" value="F:thiamine pyrophosphate binding"/>
    <property type="evidence" value="ECO:0007669"/>
    <property type="project" value="InterPro"/>
</dbReference>
<organism evidence="3">
    <name type="scientific">marine sediment metagenome</name>
    <dbReference type="NCBI Taxonomy" id="412755"/>
    <lineage>
        <taxon>unclassified sequences</taxon>
        <taxon>metagenomes</taxon>
        <taxon>ecological metagenomes</taxon>
    </lineage>
</organism>
<dbReference type="GO" id="GO:0003984">
    <property type="term" value="F:acetolactate synthase activity"/>
    <property type="evidence" value="ECO:0007669"/>
    <property type="project" value="TreeGrafter"/>
</dbReference>
<dbReference type="GO" id="GO:0009097">
    <property type="term" value="P:isoleucine biosynthetic process"/>
    <property type="evidence" value="ECO:0007669"/>
    <property type="project" value="TreeGrafter"/>
</dbReference>
<sequence>MLPAHNFLQYNSCPVATLWTARAYNAPFLSIILNNQGYNIIRKMAQKGYGENKLTDEIAFEAGVDIKPPPDYALIAQACGAYGRMVEDPADVLPALRDALDQVRRGIPAVLDVRIERE</sequence>
<dbReference type="GO" id="GO:0050660">
    <property type="term" value="F:flavin adenine dinucleotide binding"/>
    <property type="evidence" value="ECO:0007669"/>
    <property type="project" value="TreeGrafter"/>
</dbReference>
<dbReference type="EMBL" id="BARU01012149">
    <property type="protein sequence ID" value="GAH37654.1"/>
    <property type="molecule type" value="Genomic_DNA"/>
</dbReference>
<dbReference type="Gene3D" id="3.40.50.970">
    <property type="match status" value="1"/>
</dbReference>
<feature type="domain" description="Thiamine pyrophosphate enzyme TPP-binding" evidence="2">
    <location>
        <begin position="16"/>
        <end position="113"/>
    </location>
</feature>
<dbReference type="PANTHER" id="PTHR18968">
    <property type="entry name" value="THIAMINE PYROPHOSPHATE ENZYMES"/>
    <property type="match status" value="1"/>
</dbReference>
<reference evidence="3" key="1">
    <citation type="journal article" date="2014" name="Front. Microbiol.">
        <title>High frequency of phylogenetically diverse reductive dehalogenase-homologous genes in deep subseafloor sedimentary metagenomes.</title>
        <authorList>
            <person name="Kawai M."/>
            <person name="Futagami T."/>
            <person name="Toyoda A."/>
            <person name="Takaki Y."/>
            <person name="Nishi S."/>
            <person name="Hori S."/>
            <person name="Arai W."/>
            <person name="Tsubouchi T."/>
            <person name="Morono Y."/>
            <person name="Uchiyama I."/>
            <person name="Ito T."/>
            <person name="Fujiyama A."/>
            <person name="Inagaki F."/>
            <person name="Takami H."/>
        </authorList>
    </citation>
    <scope>NUCLEOTIDE SEQUENCE</scope>
    <source>
        <strain evidence="3">Expedition CK06-06</strain>
    </source>
</reference>
<evidence type="ECO:0000256" key="1">
    <source>
        <dbReference type="ARBA" id="ARBA00007812"/>
    </source>
</evidence>
<dbReference type="Pfam" id="PF02775">
    <property type="entry name" value="TPP_enzyme_C"/>
    <property type="match status" value="1"/>
</dbReference>
<name>X1G7X2_9ZZZZ</name>
<accession>X1G7X2</accession>
<evidence type="ECO:0000313" key="3">
    <source>
        <dbReference type="EMBL" id="GAH37654.1"/>
    </source>
</evidence>
<comment type="caution">
    <text evidence="3">The sequence shown here is derived from an EMBL/GenBank/DDBJ whole genome shotgun (WGS) entry which is preliminary data.</text>
</comment>
<dbReference type="InterPro" id="IPR045229">
    <property type="entry name" value="TPP_enz"/>
</dbReference>
<dbReference type="GO" id="GO:0009099">
    <property type="term" value="P:L-valine biosynthetic process"/>
    <property type="evidence" value="ECO:0007669"/>
    <property type="project" value="TreeGrafter"/>
</dbReference>
<dbReference type="InterPro" id="IPR029061">
    <property type="entry name" value="THDP-binding"/>
</dbReference>
<gene>
    <name evidence="3" type="ORF">S03H2_22535</name>
</gene>
<comment type="similarity">
    <text evidence="1">Belongs to the TPP enzyme family.</text>
</comment>
<evidence type="ECO:0000259" key="2">
    <source>
        <dbReference type="Pfam" id="PF02775"/>
    </source>
</evidence>
<dbReference type="GO" id="GO:0005948">
    <property type="term" value="C:acetolactate synthase complex"/>
    <property type="evidence" value="ECO:0007669"/>
    <property type="project" value="TreeGrafter"/>
</dbReference>
<protein>
    <recommendedName>
        <fullName evidence="2">Thiamine pyrophosphate enzyme TPP-binding domain-containing protein</fullName>
    </recommendedName>
</protein>
<dbReference type="PANTHER" id="PTHR18968:SF13">
    <property type="entry name" value="ACETOLACTATE SYNTHASE CATALYTIC SUBUNIT, MITOCHONDRIAL"/>
    <property type="match status" value="1"/>
</dbReference>
<dbReference type="InterPro" id="IPR011766">
    <property type="entry name" value="TPP_enzyme_TPP-bd"/>
</dbReference>
<dbReference type="SUPFAM" id="SSF52518">
    <property type="entry name" value="Thiamin diphosphate-binding fold (THDP-binding)"/>
    <property type="match status" value="1"/>
</dbReference>
<dbReference type="AlphaFoldDB" id="X1G7X2"/>